<evidence type="ECO:0000313" key="3">
    <source>
        <dbReference type="Proteomes" id="UP000515847"/>
    </source>
</evidence>
<dbReference type="KEGG" id="tfr:BR63_03145"/>
<keyword evidence="1" id="KW-0472">Membrane</keyword>
<evidence type="ECO:0000313" key="2">
    <source>
        <dbReference type="EMBL" id="QNB45396.1"/>
    </source>
</evidence>
<evidence type="ECO:0000256" key="1">
    <source>
        <dbReference type="SAM" id="Phobius"/>
    </source>
</evidence>
<keyword evidence="1" id="KW-0812">Transmembrane</keyword>
<dbReference type="RefSeq" id="WP_034425989.1">
    <property type="nucleotide sequence ID" value="NZ_CP045798.1"/>
</dbReference>
<dbReference type="EMBL" id="CP045798">
    <property type="protein sequence ID" value="QNB45396.1"/>
    <property type="molecule type" value="Genomic_DNA"/>
</dbReference>
<dbReference type="Proteomes" id="UP000515847">
    <property type="component" value="Chromosome"/>
</dbReference>
<keyword evidence="1" id="KW-1133">Transmembrane helix</keyword>
<name>A0A7G6DZZ2_THEFR</name>
<feature type="transmembrane region" description="Helical" evidence="1">
    <location>
        <begin position="12"/>
        <end position="33"/>
    </location>
</feature>
<keyword evidence="3" id="KW-1185">Reference proteome</keyword>
<reference evidence="2 3" key="1">
    <citation type="journal article" date="2019" name="Front. Microbiol.">
        <title>Thermoanaerosceptrum fracticalcis gen. nov. sp. nov., a Novel Fumarate-Fermenting Microorganism From a Deep Fractured Carbonate Aquifer of the US Great Basin.</title>
        <authorList>
            <person name="Hamilton-Brehm S.D."/>
            <person name="Stewart L.E."/>
            <person name="Zavarin M."/>
            <person name="Caldwell M."/>
            <person name="Lawson P.A."/>
            <person name="Onstott T.C."/>
            <person name="Grzymski J."/>
            <person name="Neveux I."/>
            <person name="Lollar B.S."/>
            <person name="Russell C.E."/>
            <person name="Moser D.P."/>
        </authorList>
    </citation>
    <scope>NUCLEOTIDE SEQUENCE [LARGE SCALE GENOMIC DNA]</scope>
    <source>
        <strain evidence="2 3">DRI-13</strain>
    </source>
</reference>
<dbReference type="AlphaFoldDB" id="A0A7G6DZZ2"/>
<gene>
    <name evidence="2" type="ORF">BR63_03145</name>
</gene>
<organism evidence="2 3">
    <name type="scientific">Thermanaerosceptrum fracticalcis</name>
    <dbReference type="NCBI Taxonomy" id="1712410"/>
    <lineage>
        <taxon>Bacteria</taxon>
        <taxon>Bacillati</taxon>
        <taxon>Bacillota</taxon>
        <taxon>Clostridia</taxon>
        <taxon>Eubacteriales</taxon>
        <taxon>Peptococcaceae</taxon>
        <taxon>Thermanaerosceptrum</taxon>
    </lineage>
</organism>
<proteinExistence type="predicted"/>
<sequence length="68" mass="7068">MLKIKNLLKNQEGYGTVELLILVAALGLLAVGITGSLRTKLTDANDAGSAVNKVNSTITNLLNQASSN</sequence>
<protein>
    <submittedName>
        <fullName evidence="2">Uncharacterized protein</fullName>
    </submittedName>
</protein>
<accession>A0A7G6DZZ2</accession>